<evidence type="ECO:0000313" key="1">
    <source>
        <dbReference type="EMBL" id="MFM1524825.1"/>
    </source>
</evidence>
<organism evidence="1 2">
    <name type="scientific">Helcococcus bovis</name>
    <dbReference type="NCBI Taxonomy" id="3153252"/>
    <lineage>
        <taxon>Bacteria</taxon>
        <taxon>Bacillati</taxon>
        <taxon>Bacillota</taxon>
        <taxon>Tissierellia</taxon>
        <taxon>Tissierellales</taxon>
        <taxon>Peptoniphilaceae</taxon>
        <taxon>Helcococcus</taxon>
    </lineage>
</organism>
<dbReference type="InterPro" id="IPR024272">
    <property type="entry name" value="MAFF-rel"/>
</dbReference>
<reference evidence="1 2" key="1">
    <citation type="journal article" date="2024" name="Front. Microbiol.">
        <title>Pangenomic and biochemical analyses of Helcococcus ovis reveal widespread tetracycline resistance and a novel bacterial species, Helcococcus bovis.</title>
        <authorList>
            <person name="Cunha F."/>
            <person name="Zhai Y."/>
            <person name="Casaro S."/>
            <person name="Jones K.L."/>
            <person name="Hernandez M."/>
            <person name="Bisinotto R.S."/>
            <person name="Kariyawasam S."/>
            <person name="Brown M.B."/>
            <person name="Phillips A."/>
            <person name="Jeong K.C."/>
            <person name="Galvao K.N."/>
        </authorList>
    </citation>
    <scope>NUCLEOTIDE SEQUENCE [LARGE SCALE GENOMIC DNA]</scope>
    <source>
        <strain evidence="1 2">KG197</strain>
    </source>
</reference>
<comment type="caution">
    <text evidence="1">The sequence shown here is derived from an EMBL/GenBank/DDBJ whole genome shotgun (WGS) entry which is preliminary data.</text>
</comment>
<dbReference type="EMBL" id="JBFNFH010000007">
    <property type="protein sequence ID" value="MFM1524825.1"/>
    <property type="molecule type" value="Genomic_DNA"/>
</dbReference>
<dbReference type="RefSeq" id="WP_408126546.1">
    <property type="nucleotide sequence ID" value="NZ_JBFNFH010000007.1"/>
</dbReference>
<gene>
    <name evidence="1" type="ORF">ABGF40_03990</name>
</gene>
<proteinExistence type="predicted"/>
<protein>
    <submittedName>
        <fullName evidence="1">Maff2 family mobile element protein</fullName>
    </submittedName>
</protein>
<dbReference type="Proteomes" id="UP001629536">
    <property type="component" value="Unassembled WGS sequence"/>
</dbReference>
<evidence type="ECO:0000313" key="2">
    <source>
        <dbReference type="Proteomes" id="UP001629536"/>
    </source>
</evidence>
<sequence length="26" mass="2653">MKQLMGGGGLILLGIKVVPLLANLFG</sequence>
<dbReference type="Pfam" id="PF12750">
    <property type="entry name" value="Maff2"/>
    <property type="match status" value="1"/>
</dbReference>
<name>A0ABW9F5V9_9FIRM</name>
<accession>A0ABW9F5V9</accession>
<keyword evidence="2" id="KW-1185">Reference proteome</keyword>